<evidence type="ECO:0000259" key="1">
    <source>
        <dbReference type="SMART" id="SM00849"/>
    </source>
</evidence>
<dbReference type="InterPro" id="IPR036866">
    <property type="entry name" value="RibonucZ/Hydroxyglut_hydro"/>
</dbReference>
<dbReference type="Proteomes" id="UP001597297">
    <property type="component" value="Unassembled WGS sequence"/>
</dbReference>
<accession>A0ABW5EAI7</accession>
<dbReference type="PANTHER" id="PTHR42663:SF6">
    <property type="entry name" value="HYDROLASE C777.06C-RELATED"/>
    <property type="match status" value="1"/>
</dbReference>
<dbReference type="Gene3D" id="3.60.15.10">
    <property type="entry name" value="Ribonuclease Z/Hydroxyacylglutathione hydrolase-like"/>
    <property type="match status" value="1"/>
</dbReference>
<organism evidence="2 3">
    <name type="scientific">Rubritalea spongiae</name>
    <dbReference type="NCBI Taxonomy" id="430797"/>
    <lineage>
        <taxon>Bacteria</taxon>
        <taxon>Pseudomonadati</taxon>
        <taxon>Verrucomicrobiota</taxon>
        <taxon>Verrucomicrobiia</taxon>
        <taxon>Verrucomicrobiales</taxon>
        <taxon>Rubritaleaceae</taxon>
        <taxon>Rubritalea</taxon>
    </lineage>
</organism>
<dbReference type="EMBL" id="JBHUJC010000042">
    <property type="protein sequence ID" value="MFD2277424.1"/>
    <property type="molecule type" value="Genomic_DNA"/>
</dbReference>
<keyword evidence="3" id="KW-1185">Reference proteome</keyword>
<evidence type="ECO:0000313" key="3">
    <source>
        <dbReference type="Proteomes" id="UP001597297"/>
    </source>
</evidence>
<proteinExistence type="predicted"/>
<reference evidence="3" key="1">
    <citation type="journal article" date="2019" name="Int. J. Syst. Evol. Microbiol.">
        <title>The Global Catalogue of Microorganisms (GCM) 10K type strain sequencing project: providing services to taxonomists for standard genome sequencing and annotation.</title>
        <authorList>
            <consortium name="The Broad Institute Genomics Platform"/>
            <consortium name="The Broad Institute Genome Sequencing Center for Infectious Disease"/>
            <person name="Wu L."/>
            <person name="Ma J."/>
        </authorList>
    </citation>
    <scope>NUCLEOTIDE SEQUENCE [LARGE SCALE GENOMIC DNA]</scope>
    <source>
        <strain evidence="3">JCM 16545</strain>
    </source>
</reference>
<feature type="domain" description="Metallo-beta-lactamase" evidence="1">
    <location>
        <begin position="34"/>
        <end position="228"/>
    </location>
</feature>
<sequence>MTLTFLGTSTSVGIPVIGCNCASCRSSDPKNQRMRASVHLQTDTHSILVDSGPDLRQQALRHDLIKVDAVLYTHCHLDHITGFDELRAFCWGREEPLPMYSSKACLDELARIFSWAFSPSNTHKGYIKPKARPVGGPFFLGNTKVTPLPVMHASVETIGFRFDQDGQPSIAYIPDAKEIPEPTFALLEGLDHFIIDALRPAPHPTHLSLPEAVEISNRIQPKQTWLTHISHETDYRAEEAKLPENIRFAYDTLQLD</sequence>
<protein>
    <submittedName>
        <fullName evidence="2">MBL fold metallo-hydrolase</fullName>
    </submittedName>
</protein>
<name>A0ABW5EAI7_9BACT</name>
<dbReference type="RefSeq" id="WP_377093340.1">
    <property type="nucleotide sequence ID" value="NZ_JBHSJM010000001.1"/>
</dbReference>
<comment type="caution">
    <text evidence="2">The sequence shown here is derived from an EMBL/GenBank/DDBJ whole genome shotgun (WGS) entry which is preliminary data.</text>
</comment>
<dbReference type="PANTHER" id="PTHR42663">
    <property type="entry name" value="HYDROLASE C777.06C-RELATED-RELATED"/>
    <property type="match status" value="1"/>
</dbReference>
<dbReference type="CDD" id="cd16279">
    <property type="entry name" value="metallo-hydrolase-like_MBL-fold"/>
    <property type="match status" value="1"/>
</dbReference>
<gene>
    <name evidence="2" type="ORF">ACFSQZ_13165</name>
</gene>
<dbReference type="Pfam" id="PF12706">
    <property type="entry name" value="Lactamase_B_2"/>
    <property type="match status" value="1"/>
</dbReference>
<dbReference type="InterPro" id="IPR001279">
    <property type="entry name" value="Metallo-B-lactamas"/>
</dbReference>
<dbReference type="SUPFAM" id="SSF56281">
    <property type="entry name" value="Metallo-hydrolase/oxidoreductase"/>
    <property type="match status" value="1"/>
</dbReference>
<dbReference type="SMART" id="SM00849">
    <property type="entry name" value="Lactamase_B"/>
    <property type="match status" value="1"/>
</dbReference>
<evidence type="ECO:0000313" key="2">
    <source>
        <dbReference type="EMBL" id="MFD2277424.1"/>
    </source>
</evidence>